<reference evidence="2 3" key="1">
    <citation type="journal article" date="2013" name="Mar. Genomics">
        <title>Expression of sulfatases in Rhodopirellula baltica and the diversity of sulfatases in the genus Rhodopirellula.</title>
        <authorList>
            <person name="Wegner C.E."/>
            <person name="Richter-Heitmann T."/>
            <person name="Klindworth A."/>
            <person name="Klockow C."/>
            <person name="Richter M."/>
            <person name="Achstetter T."/>
            <person name="Glockner F.O."/>
            <person name="Harder J."/>
        </authorList>
    </citation>
    <scope>NUCLEOTIDE SEQUENCE [LARGE SCALE GENOMIC DNA]</scope>
    <source>
        <strain evidence="2 3">SH28</strain>
    </source>
</reference>
<comment type="caution">
    <text evidence="2">The sequence shown here is derived from an EMBL/GenBank/DDBJ whole genome shotgun (WGS) entry which is preliminary data.</text>
</comment>
<protein>
    <submittedName>
        <fullName evidence="2">Uncharacterized protein</fullName>
    </submittedName>
</protein>
<evidence type="ECO:0000313" key="2">
    <source>
        <dbReference type="EMBL" id="EKK03240.1"/>
    </source>
</evidence>
<evidence type="ECO:0000256" key="1">
    <source>
        <dbReference type="SAM" id="MobiDB-lite"/>
    </source>
</evidence>
<dbReference type="AlphaFoldDB" id="K5CGX9"/>
<dbReference type="Proteomes" id="UP000007993">
    <property type="component" value="Unassembled WGS sequence"/>
</dbReference>
<sequence length="70" mass="7645">MMQYWLRFFLLATFRDHDSLSSLANDRARTIAPSGTPPRNNPAQITGTRGSWAPADHGHRNVPGGAKSPA</sequence>
<feature type="region of interest" description="Disordered" evidence="1">
    <location>
        <begin position="29"/>
        <end position="70"/>
    </location>
</feature>
<proteinExistence type="predicted"/>
<organism evidence="2 3">
    <name type="scientific">Rhodopirellula baltica SH28</name>
    <dbReference type="NCBI Taxonomy" id="993517"/>
    <lineage>
        <taxon>Bacteria</taxon>
        <taxon>Pseudomonadati</taxon>
        <taxon>Planctomycetota</taxon>
        <taxon>Planctomycetia</taxon>
        <taxon>Pirellulales</taxon>
        <taxon>Pirellulaceae</taxon>
        <taxon>Rhodopirellula</taxon>
    </lineage>
</organism>
<gene>
    <name evidence="2" type="ORF">RBSH_01550</name>
</gene>
<accession>K5CGX9</accession>
<dbReference type="EMBL" id="AMCW01000034">
    <property type="protein sequence ID" value="EKK03240.1"/>
    <property type="molecule type" value="Genomic_DNA"/>
</dbReference>
<name>K5CGX9_RHOBT</name>
<evidence type="ECO:0000313" key="3">
    <source>
        <dbReference type="Proteomes" id="UP000007993"/>
    </source>
</evidence>